<proteinExistence type="inferred from homology"/>
<evidence type="ECO:0000256" key="2">
    <source>
        <dbReference type="ARBA" id="ARBA00022448"/>
    </source>
</evidence>
<keyword evidence="5" id="KW-0408">Iron</keyword>
<evidence type="ECO:0000259" key="6">
    <source>
        <dbReference type="PROSITE" id="PS00028"/>
    </source>
</evidence>
<dbReference type="Gene3D" id="2.60.40.730">
    <property type="entry name" value="SOR catalytic domain"/>
    <property type="match status" value="1"/>
</dbReference>
<keyword evidence="8" id="KW-1185">Reference proteome</keyword>
<keyword evidence="4" id="KW-0249">Electron transport</keyword>
<reference evidence="7 8" key="1">
    <citation type="submission" date="2017-02" db="EMBL/GenBank/DDBJ databases">
        <title>Draft genome sequence of a Kluyvera intermedia isolate from a patient with a pancreatic abscess.</title>
        <authorList>
            <person name="Thele R."/>
        </authorList>
    </citation>
    <scope>NUCLEOTIDE SEQUENCE [LARGE SCALE GENOMIC DNA]</scope>
    <source>
        <strain evidence="7 8">FOSA7093</strain>
    </source>
</reference>
<gene>
    <name evidence="7" type="ORF">B2M27_03640</name>
</gene>
<keyword evidence="2" id="KW-0813">Transport</keyword>
<comment type="similarity">
    <text evidence="1">Belongs to the desulfoferrodoxin family.</text>
</comment>
<name>A0ABX3UJ71_KLUIN</name>
<dbReference type="EMBL" id="MWPR01000004">
    <property type="protein sequence ID" value="ORJ51559.1"/>
    <property type="molecule type" value="Genomic_DNA"/>
</dbReference>
<accession>A0ABX3UJ71</accession>
<evidence type="ECO:0000256" key="3">
    <source>
        <dbReference type="ARBA" id="ARBA00022723"/>
    </source>
</evidence>
<dbReference type="InterPro" id="IPR051233">
    <property type="entry name" value="Desulfoferrodoxin_SOR"/>
</dbReference>
<evidence type="ECO:0000256" key="4">
    <source>
        <dbReference type="ARBA" id="ARBA00022982"/>
    </source>
</evidence>
<keyword evidence="3" id="KW-0479">Metal-binding</keyword>
<dbReference type="InterPro" id="IPR002742">
    <property type="entry name" value="Desulfoferrodoxin_Fe-bd_dom"/>
</dbReference>
<dbReference type="PANTHER" id="PTHR36541:SF1">
    <property type="entry name" value="SUPEROXIDE REDUCTASE-RELATED"/>
    <property type="match status" value="1"/>
</dbReference>
<evidence type="ECO:0000256" key="1">
    <source>
        <dbReference type="ARBA" id="ARBA00005941"/>
    </source>
</evidence>
<dbReference type="PANTHER" id="PTHR36541">
    <property type="entry name" value="SUPEROXIDE REDUCTASE-RELATED"/>
    <property type="match status" value="1"/>
</dbReference>
<organism evidence="7 8">
    <name type="scientific">Kluyvera intermedia</name>
    <name type="common">Enterobacter intermedius</name>
    <dbReference type="NCBI Taxonomy" id="61648"/>
    <lineage>
        <taxon>Bacteria</taxon>
        <taxon>Pseudomonadati</taxon>
        <taxon>Pseudomonadota</taxon>
        <taxon>Gammaproteobacteria</taxon>
        <taxon>Enterobacterales</taxon>
        <taxon>Enterobacteriaceae</taxon>
        <taxon>Kluyvera</taxon>
    </lineage>
</organism>
<sequence>MLINNNLSGRTQRPLKTSTRIKNSTKPSFIQREPTFYHCPRCGQFLVAINNNGGETQLRCCNETLSALVPQNTNDALAEEHLPQMTISGGFESNTLTVNIGTTPHPMTEDHRLLWIYVYTFQGGQFKFLRSGDLPEATFALAENDAYVYCDRPVCKGSRCKFNCKRGFTAYSWCNQHGLWKHSF</sequence>
<dbReference type="InterPro" id="IPR013087">
    <property type="entry name" value="Znf_C2H2_type"/>
</dbReference>
<dbReference type="Proteomes" id="UP000192521">
    <property type="component" value="Unassembled WGS sequence"/>
</dbReference>
<dbReference type="SUPFAM" id="SSF49367">
    <property type="entry name" value="Superoxide reductase-like"/>
    <property type="match status" value="1"/>
</dbReference>
<comment type="caution">
    <text evidence="7">The sequence shown here is derived from an EMBL/GenBank/DDBJ whole genome shotgun (WGS) entry which is preliminary data.</text>
</comment>
<evidence type="ECO:0000313" key="7">
    <source>
        <dbReference type="EMBL" id="ORJ51559.1"/>
    </source>
</evidence>
<dbReference type="Pfam" id="PF01880">
    <property type="entry name" value="Desulfoferrodox"/>
    <property type="match status" value="1"/>
</dbReference>
<dbReference type="PROSITE" id="PS00028">
    <property type="entry name" value="ZINC_FINGER_C2H2_1"/>
    <property type="match status" value="1"/>
</dbReference>
<dbReference type="InterPro" id="IPR038094">
    <property type="entry name" value="Desulfoferrodoxin_N_sf"/>
</dbReference>
<dbReference type="Gene3D" id="2.20.28.100">
    <property type="entry name" value="Desulphoferrodoxin, N-terminal domain"/>
    <property type="match status" value="1"/>
</dbReference>
<evidence type="ECO:0000256" key="5">
    <source>
        <dbReference type="ARBA" id="ARBA00023004"/>
    </source>
</evidence>
<evidence type="ECO:0000313" key="8">
    <source>
        <dbReference type="Proteomes" id="UP000192521"/>
    </source>
</evidence>
<dbReference type="InterPro" id="IPR036073">
    <property type="entry name" value="Desulfoferrodoxin_Fe-bd_dom_sf"/>
</dbReference>
<feature type="domain" description="C2H2-type" evidence="6">
    <location>
        <begin position="160"/>
        <end position="182"/>
    </location>
</feature>
<protein>
    <submittedName>
        <fullName evidence="7">Desulfoferrodoxin</fullName>
    </submittedName>
</protein>